<feature type="coiled-coil region" evidence="4">
    <location>
        <begin position="126"/>
        <end position="153"/>
    </location>
</feature>
<dbReference type="EMBL" id="CAKLDM010000001">
    <property type="protein sequence ID" value="CAH0536772.1"/>
    <property type="molecule type" value="Genomic_DNA"/>
</dbReference>
<dbReference type="NCBIfam" id="TIGR00254">
    <property type="entry name" value="GGDEF"/>
    <property type="match status" value="1"/>
</dbReference>
<evidence type="ECO:0000259" key="5">
    <source>
        <dbReference type="PROSITE" id="PS50110"/>
    </source>
</evidence>
<sequence>MINTGSSMRILLVDDVQLDRMQLAIRLKQLGHIVETAASGIEALQIYPEFEPELVLLDVSMPEMDGFEVSQSIREKFPDWIPIIFLSGHEEPHMIAKAIEAGGDDYLTKPVDKLVLNSKLVAMQRIAFMRRELKRTSAKLSELNIALQRQVNEDGLTKLFNRRFIDNSLQDLVALHGRNGSPLSLILLDVDNFKPFNDNYGHIEGDRCLIELAKMTNELFTRSGDYVGRYGGEEFVVLLSNTSEEKALEHANRIKEGLAKLSYPHEFNNSAGFVTVSQGVLSLIPTGKENIDDLYRMADRALYRAKNEGRNCFVLAEFELYPENVEESSVR</sequence>
<dbReference type="Gene3D" id="3.30.70.270">
    <property type="match status" value="1"/>
</dbReference>
<dbReference type="PROSITE" id="PS50887">
    <property type="entry name" value="GGDEF"/>
    <property type="match status" value="1"/>
</dbReference>
<dbReference type="InterPro" id="IPR001789">
    <property type="entry name" value="Sig_transdc_resp-reg_receiver"/>
</dbReference>
<accession>A0ABN8E462</accession>
<feature type="domain" description="GGDEF" evidence="6">
    <location>
        <begin position="181"/>
        <end position="318"/>
    </location>
</feature>
<feature type="domain" description="Response regulatory" evidence="5">
    <location>
        <begin position="9"/>
        <end position="124"/>
    </location>
</feature>
<evidence type="ECO:0000256" key="2">
    <source>
        <dbReference type="ARBA" id="ARBA00034247"/>
    </source>
</evidence>
<keyword evidence="7" id="KW-0418">Kinase</keyword>
<dbReference type="PANTHER" id="PTHR45138">
    <property type="entry name" value="REGULATORY COMPONENTS OF SENSORY TRANSDUCTION SYSTEM"/>
    <property type="match status" value="1"/>
</dbReference>
<evidence type="ECO:0000256" key="3">
    <source>
        <dbReference type="PROSITE-ProRule" id="PRU00169"/>
    </source>
</evidence>
<dbReference type="Pfam" id="PF00072">
    <property type="entry name" value="Response_reg"/>
    <property type="match status" value="1"/>
</dbReference>
<dbReference type="InterPro" id="IPR000160">
    <property type="entry name" value="GGDEF_dom"/>
</dbReference>
<dbReference type="PROSITE" id="PS50110">
    <property type="entry name" value="RESPONSE_REGULATORY"/>
    <property type="match status" value="1"/>
</dbReference>
<dbReference type="Proteomes" id="UP000838748">
    <property type="component" value="Unassembled WGS sequence"/>
</dbReference>
<proteinExistence type="predicted"/>
<dbReference type="SUPFAM" id="SSF52172">
    <property type="entry name" value="CheY-like"/>
    <property type="match status" value="1"/>
</dbReference>
<dbReference type="Gene3D" id="3.40.50.2300">
    <property type="match status" value="1"/>
</dbReference>
<reference evidence="7" key="1">
    <citation type="submission" date="2021-11" db="EMBL/GenBank/DDBJ databases">
        <authorList>
            <person name="Rodrigo-Torres L."/>
            <person name="Arahal R. D."/>
            <person name="Lucena T."/>
        </authorList>
    </citation>
    <scope>NUCLEOTIDE SEQUENCE</scope>
    <source>
        <strain evidence="7">CECT 7928</strain>
    </source>
</reference>
<dbReference type="CDD" id="cd00156">
    <property type="entry name" value="REC"/>
    <property type="match status" value="1"/>
</dbReference>
<dbReference type="PANTHER" id="PTHR45138:SF9">
    <property type="entry name" value="DIGUANYLATE CYCLASE DGCM-RELATED"/>
    <property type="match status" value="1"/>
</dbReference>
<dbReference type="Pfam" id="PF00990">
    <property type="entry name" value="GGDEF"/>
    <property type="match status" value="1"/>
</dbReference>
<dbReference type="GO" id="GO:0004673">
    <property type="term" value="F:protein histidine kinase activity"/>
    <property type="evidence" value="ECO:0007669"/>
    <property type="project" value="UniProtKB-EC"/>
</dbReference>
<name>A0ABN8E462_9VIBR</name>
<evidence type="ECO:0000256" key="1">
    <source>
        <dbReference type="ARBA" id="ARBA00012528"/>
    </source>
</evidence>
<dbReference type="InterPro" id="IPR043128">
    <property type="entry name" value="Rev_trsase/Diguanyl_cyclase"/>
</dbReference>
<evidence type="ECO:0000256" key="4">
    <source>
        <dbReference type="SAM" id="Coils"/>
    </source>
</evidence>
<protein>
    <recommendedName>
        <fullName evidence="1">diguanylate cyclase</fullName>
        <ecNumber evidence="1">2.7.7.65</ecNumber>
    </recommendedName>
</protein>
<keyword evidence="8" id="KW-1185">Reference proteome</keyword>
<dbReference type="InterPro" id="IPR029787">
    <property type="entry name" value="Nucleotide_cyclase"/>
</dbReference>
<evidence type="ECO:0000313" key="7">
    <source>
        <dbReference type="EMBL" id="CAH0536772.1"/>
    </source>
</evidence>
<feature type="modified residue" description="4-aspartylphosphate" evidence="3">
    <location>
        <position position="58"/>
    </location>
</feature>
<dbReference type="SMART" id="SM00448">
    <property type="entry name" value="REC"/>
    <property type="match status" value="1"/>
</dbReference>
<dbReference type="CDD" id="cd01949">
    <property type="entry name" value="GGDEF"/>
    <property type="match status" value="1"/>
</dbReference>
<gene>
    <name evidence="7" type="primary">rcsC_7</name>
    <name evidence="7" type="ORF">VMF7928_00672</name>
</gene>
<dbReference type="SUPFAM" id="SSF55073">
    <property type="entry name" value="Nucleotide cyclase"/>
    <property type="match status" value="1"/>
</dbReference>
<evidence type="ECO:0000313" key="8">
    <source>
        <dbReference type="Proteomes" id="UP000838748"/>
    </source>
</evidence>
<keyword evidence="4" id="KW-0175">Coiled coil</keyword>
<keyword evidence="7" id="KW-0808">Transferase</keyword>
<dbReference type="SMART" id="SM00267">
    <property type="entry name" value="GGDEF"/>
    <property type="match status" value="1"/>
</dbReference>
<organism evidence="7 8">
    <name type="scientific">Vibrio marisflavi CECT 7928</name>
    <dbReference type="NCBI Taxonomy" id="634439"/>
    <lineage>
        <taxon>Bacteria</taxon>
        <taxon>Pseudomonadati</taxon>
        <taxon>Pseudomonadota</taxon>
        <taxon>Gammaproteobacteria</taxon>
        <taxon>Vibrionales</taxon>
        <taxon>Vibrionaceae</taxon>
        <taxon>Vibrio</taxon>
    </lineage>
</organism>
<evidence type="ECO:0000259" key="6">
    <source>
        <dbReference type="PROSITE" id="PS50887"/>
    </source>
</evidence>
<dbReference type="InterPro" id="IPR011006">
    <property type="entry name" value="CheY-like_superfamily"/>
</dbReference>
<comment type="catalytic activity">
    <reaction evidence="2">
        <text>2 GTP = 3',3'-c-di-GMP + 2 diphosphate</text>
        <dbReference type="Rhea" id="RHEA:24898"/>
        <dbReference type="ChEBI" id="CHEBI:33019"/>
        <dbReference type="ChEBI" id="CHEBI:37565"/>
        <dbReference type="ChEBI" id="CHEBI:58805"/>
        <dbReference type="EC" id="2.7.7.65"/>
    </reaction>
</comment>
<comment type="caution">
    <text evidence="7">The sequence shown here is derived from an EMBL/GenBank/DDBJ whole genome shotgun (WGS) entry which is preliminary data.</text>
</comment>
<dbReference type="RefSeq" id="WP_237360065.1">
    <property type="nucleotide sequence ID" value="NZ_CAKLDM010000001.1"/>
</dbReference>
<dbReference type="EC" id="2.7.7.65" evidence="1"/>
<dbReference type="InterPro" id="IPR050469">
    <property type="entry name" value="Diguanylate_Cyclase"/>
</dbReference>
<keyword evidence="3" id="KW-0597">Phosphoprotein</keyword>